<reference evidence="1" key="2">
    <citation type="submission" date="2022-01" db="EMBL/GenBank/DDBJ databases">
        <authorList>
            <person name="Yamashiro T."/>
            <person name="Shiraishi A."/>
            <person name="Satake H."/>
            <person name="Nakayama K."/>
        </authorList>
    </citation>
    <scope>NUCLEOTIDE SEQUENCE</scope>
</reference>
<name>A0ABQ5GQ19_9ASTR</name>
<gene>
    <name evidence="1" type="ORF">Tco_1044124</name>
</gene>
<evidence type="ECO:0000313" key="1">
    <source>
        <dbReference type="EMBL" id="GJT77399.1"/>
    </source>
</evidence>
<protein>
    <submittedName>
        <fullName evidence="1">Uncharacterized protein</fullName>
    </submittedName>
</protein>
<comment type="caution">
    <text evidence="1">The sequence shown here is derived from an EMBL/GenBank/DDBJ whole genome shotgun (WGS) entry which is preliminary data.</text>
</comment>
<proteinExistence type="predicted"/>
<reference evidence="1" key="1">
    <citation type="journal article" date="2022" name="Int. J. Mol. Sci.">
        <title>Draft Genome of Tanacetum Coccineum: Genomic Comparison of Closely Related Tanacetum-Family Plants.</title>
        <authorList>
            <person name="Yamashiro T."/>
            <person name="Shiraishi A."/>
            <person name="Nakayama K."/>
            <person name="Satake H."/>
        </authorList>
    </citation>
    <scope>NUCLEOTIDE SEQUENCE</scope>
</reference>
<evidence type="ECO:0000313" key="2">
    <source>
        <dbReference type="Proteomes" id="UP001151760"/>
    </source>
</evidence>
<accession>A0ABQ5GQ19</accession>
<dbReference type="Proteomes" id="UP001151760">
    <property type="component" value="Unassembled WGS sequence"/>
</dbReference>
<keyword evidence="2" id="KW-1185">Reference proteome</keyword>
<organism evidence="1 2">
    <name type="scientific">Tanacetum coccineum</name>
    <dbReference type="NCBI Taxonomy" id="301880"/>
    <lineage>
        <taxon>Eukaryota</taxon>
        <taxon>Viridiplantae</taxon>
        <taxon>Streptophyta</taxon>
        <taxon>Embryophyta</taxon>
        <taxon>Tracheophyta</taxon>
        <taxon>Spermatophyta</taxon>
        <taxon>Magnoliopsida</taxon>
        <taxon>eudicotyledons</taxon>
        <taxon>Gunneridae</taxon>
        <taxon>Pentapetalae</taxon>
        <taxon>asterids</taxon>
        <taxon>campanulids</taxon>
        <taxon>Asterales</taxon>
        <taxon>Asteraceae</taxon>
        <taxon>Asteroideae</taxon>
        <taxon>Anthemideae</taxon>
        <taxon>Anthemidinae</taxon>
        <taxon>Tanacetum</taxon>
    </lineage>
</organism>
<dbReference type="EMBL" id="BQNB010018707">
    <property type="protein sequence ID" value="GJT77399.1"/>
    <property type="molecule type" value="Genomic_DNA"/>
</dbReference>
<sequence length="248" mass="27360">MEYKRSCLLRFALNYPVFLNKTSRGDSLAVGYVATVVAFCPMRDSPLGPDLSYLSIPLVFVTDVSTFGLTQQHVRSFQVVLLDGNDEMGPPHKNIPIQSNSCKCLSSTQMLDLLAVQALEFERLADSSQKRRSQMKQTFYSNAMVGEKVVLLRFLKPVRKMLTSSSACSPGHCVQTPWVCSLPAVLVVVSLGALVEAGSFPDLLLLDPRSVPAEVPQLPASYLLDIDQQSRGMEEYERVSILIGLPVF</sequence>